<keyword evidence="4 11" id="KW-0812">Transmembrane</keyword>
<name>F3YYQ0_DESAF</name>
<dbReference type="eggNOG" id="COG0239">
    <property type="taxonomic scope" value="Bacteria"/>
</dbReference>
<feature type="transmembrane region" description="Helical" evidence="11">
    <location>
        <begin position="67"/>
        <end position="85"/>
    </location>
</feature>
<feature type="transmembrane region" description="Helical" evidence="11">
    <location>
        <begin position="33"/>
        <end position="55"/>
    </location>
</feature>
<dbReference type="GO" id="GO:0046872">
    <property type="term" value="F:metal ion binding"/>
    <property type="evidence" value="ECO:0007669"/>
    <property type="project" value="UniProtKB-KW"/>
</dbReference>
<evidence type="ECO:0000256" key="3">
    <source>
        <dbReference type="ARBA" id="ARBA00022519"/>
    </source>
</evidence>
<comment type="catalytic activity">
    <reaction evidence="10">
        <text>fluoride(in) = fluoride(out)</text>
        <dbReference type="Rhea" id="RHEA:76159"/>
        <dbReference type="ChEBI" id="CHEBI:17051"/>
    </reaction>
    <physiologicalReaction direction="left-to-right" evidence="10">
        <dbReference type="Rhea" id="RHEA:76160"/>
    </physiologicalReaction>
</comment>
<comment type="function">
    <text evidence="11">Fluoride-specific ion channel. Important for reducing fluoride concentration in the cell, thus reducing its toxicity.</text>
</comment>
<evidence type="ECO:0000256" key="4">
    <source>
        <dbReference type="ARBA" id="ARBA00022692"/>
    </source>
</evidence>
<keyword evidence="11" id="KW-0813">Transport</keyword>
<evidence type="ECO:0000256" key="11">
    <source>
        <dbReference type="HAMAP-Rule" id="MF_00454"/>
    </source>
</evidence>
<dbReference type="Proteomes" id="UP000007844">
    <property type="component" value="Chromosome"/>
</dbReference>
<feature type="binding site" evidence="11">
    <location>
        <position position="75"/>
    </location>
    <ligand>
        <name>Na(+)</name>
        <dbReference type="ChEBI" id="CHEBI:29101"/>
        <note>structural</note>
    </ligand>
</feature>
<dbReference type="Pfam" id="PF02537">
    <property type="entry name" value="CRCB"/>
    <property type="match status" value="1"/>
</dbReference>
<dbReference type="GO" id="GO:0140114">
    <property type="term" value="P:cellular detoxification of fluoride"/>
    <property type="evidence" value="ECO:0007669"/>
    <property type="project" value="UniProtKB-UniRule"/>
</dbReference>
<comment type="subcellular location">
    <subcellularLocation>
        <location evidence="1 11">Cell membrane</location>
        <topology evidence="1 11">Multi-pass membrane protein</topology>
    </subcellularLocation>
</comment>
<evidence type="ECO:0000313" key="12">
    <source>
        <dbReference type="EMBL" id="EGJ51876.1"/>
    </source>
</evidence>
<keyword evidence="2 11" id="KW-1003">Cell membrane</keyword>
<proteinExistence type="inferred from homology"/>
<evidence type="ECO:0000256" key="7">
    <source>
        <dbReference type="ARBA" id="ARBA00023136"/>
    </source>
</evidence>
<comment type="similarity">
    <text evidence="9 11">Belongs to the fluoride channel Fluc/FEX (TC 1.A.43) family.</text>
</comment>
<feature type="transmembrane region" description="Helical" evidence="11">
    <location>
        <begin position="97"/>
        <end position="121"/>
    </location>
</feature>
<evidence type="ECO:0000256" key="2">
    <source>
        <dbReference type="ARBA" id="ARBA00022475"/>
    </source>
</evidence>
<evidence type="ECO:0000256" key="1">
    <source>
        <dbReference type="ARBA" id="ARBA00004651"/>
    </source>
</evidence>
<dbReference type="STRING" id="690850.Desaf_3598"/>
<dbReference type="KEGG" id="daf:Desaf_3598"/>
<comment type="activity regulation">
    <text evidence="11">Na(+) is not transported, but it plays an essential structural role and its presence is essential for fluoride channel function.</text>
</comment>
<dbReference type="HAMAP" id="MF_00454">
    <property type="entry name" value="FluC"/>
    <property type="match status" value="1"/>
</dbReference>
<keyword evidence="11" id="KW-0915">Sodium</keyword>
<dbReference type="EMBL" id="CP003221">
    <property type="protein sequence ID" value="EGJ51876.1"/>
    <property type="molecule type" value="Genomic_DNA"/>
</dbReference>
<keyword evidence="3" id="KW-0997">Cell inner membrane</keyword>
<keyword evidence="13" id="KW-1185">Reference proteome</keyword>
<dbReference type="InterPro" id="IPR003691">
    <property type="entry name" value="FluC"/>
</dbReference>
<evidence type="ECO:0000313" key="13">
    <source>
        <dbReference type="Proteomes" id="UP000007844"/>
    </source>
</evidence>
<keyword evidence="11" id="KW-0479">Metal-binding</keyword>
<protein>
    <recommendedName>
        <fullName evidence="11">Fluoride-specific ion channel FluC</fullName>
    </recommendedName>
</protein>
<dbReference type="HOGENOM" id="CLU_114342_2_3_7"/>
<dbReference type="RefSeq" id="WP_014261490.1">
    <property type="nucleotide sequence ID" value="NC_016629.1"/>
</dbReference>
<sequence length="124" mass="13382">MSKVLLIGLAGMCGTLARYWLSGAVYAILGRGFPWGTAAVNALGCLLFGFVFVLAEERLLLRGDARIMVLVGFMGAFTTFSTLVFETNQLLRDAQWAFAALNLMGQTVLGFLALWAGMALARII</sequence>
<evidence type="ECO:0000256" key="5">
    <source>
        <dbReference type="ARBA" id="ARBA00022989"/>
    </source>
</evidence>
<reference evidence="12 13" key="1">
    <citation type="journal article" date="2011" name="J. Bacteriol.">
        <title>Genome sequence of the mercury-methylating and pleomorphic Desulfovibrio africanus Strain Walvis Bay.</title>
        <authorList>
            <person name="Brown S.D."/>
            <person name="Wall J.D."/>
            <person name="Kucken A.M."/>
            <person name="Gilmour C.C."/>
            <person name="Podar M."/>
            <person name="Brandt C.C."/>
            <person name="Teshima H."/>
            <person name="Detter J.C."/>
            <person name="Han C.S."/>
            <person name="Land M.L."/>
            <person name="Lucas S."/>
            <person name="Han J."/>
            <person name="Pennacchio L."/>
            <person name="Nolan M."/>
            <person name="Pitluck S."/>
            <person name="Woyke T."/>
            <person name="Goodwin L."/>
            <person name="Palumbo A.V."/>
            <person name="Elias D.A."/>
        </authorList>
    </citation>
    <scope>NUCLEOTIDE SEQUENCE [LARGE SCALE GENOMIC DNA]</scope>
    <source>
        <strain evidence="12 13">Walvis Bay</strain>
    </source>
</reference>
<dbReference type="AlphaFoldDB" id="F3YYQ0"/>
<feature type="binding site" evidence="11">
    <location>
        <position position="78"/>
    </location>
    <ligand>
        <name>Na(+)</name>
        <dbReference type="ChEBI" id="CHEBI:29101"/>
        <note>structural</note>
    </ligand>
</feature>
<dbReference type="GO" id="GO:0062054">
    <property type="term" value="F:fluoride channel activity"/>
    <property type="evidence" value="ECO:0007669"/>
    <property type="project" value="UniProtKB-UniRule"/>
</dbReference>
<keyword evidence="6 11" id="KW-0406">Ion transport</keyword>
<gene>
    <name evidence="11" type="primary">fluC</name>
    <name evidence="11" type="synonym">crcB</name>
    <name evidence="12" type="ORF">Desaf_3598</name>
</gene>
<dbReference type="GO" id="GO:0005886">
    <property type="term" value="C:plasma membrane"/>
    <property type="evidence" value="ECO:0007669"/>
    <property type="project" value="UniProtKB-SubCell"/>
</dbReference>
<accession>F3YYQ0</accession>
<dbReference type="PANTHER" id="PTHR28259:SF1">
    <property type="entry name" value="FLUORIDE EXPORT PROTEIN 1-RELATED"/>
    <property type="match status" value="1"/>
</dbReference>
<keyword evidence="5 11" id="KW-1133">Transmembrane helix</keyword>
<evidence type="ECO:0000256" key="8">
    <source>
        <dbReference type="ARBA" id="ARBA00023303"/>
    </source>
</evidence>
<keyword evidence="8 11" id="KW-0407">Ion channel</keyword>
<evidence type="ECO:0000256" key="10">
    <source>
        <dbReference type="ARBA" id="ARBA00035585"/>
    </source>
</evidence>
<evidence type="ECO:0000256" key="6">
    <source>
        <dbReference type="ARBA" id="ARBA00023065"/>
    </source>
</evidence>
<dbReference type="PANTHER" id="PTHR28259">
    <property type="entry name" value="FLUORIDE EXPORT PROTEIN 1-RELATED"/>
    <property type="match status" value="1"/>
</dbReference>
<organism evidence="12 13">
    <name type="scientific">Desulfocurvibacter africanus subsp. africanus str. Walvis Bay</name>
    <dbReference type="NCBI Taxonomy" id="690850"/>
    <lineage>
        <taxon>Bacteria</taxon>
        <taxon>Pseudomonadati</taxon>
        <taxon>Thermodesulfobacteriota</taxon>
        <taxon>Desulfovibrionia</taxon>
        <taxon>Desulfovibrionales</taxon>
        <taxon>Desulfovibrionaceae</taxon>
        <taxon>Desulfocurvibacter</taxon>
    </lineage>
</organism>
<evidence type="ECO:0000256" key="9">
    <source>
        <dbReference type="ARBA" id="ARBA00035120"/>
    </source>
</evidence>
<keyword evidence="7 11" id="KW-0472">Membrane</keyword>